<accession>A0ABW0EWT9</accession>
<dbReference type="Pfam" id="PF02308">
    <property type="entry name" value="MgtC"/>
    <property type="match status" value="1"/>
</dbReference>
<dbReference type="EMBL" id="JBHSLI010000001">
    <property type="protein sequence ID" value="MFC5291747.1"/>
    <property type="molecule type" value="Genomic_DNA"/>
</dbReference>
<evidence type="ECO:0000259" key="2">
    <source>
        <dbReference type="Pfam" id="PF02308"/>
    </source>
</evidence>
<evidence type="ECO:0000259" key="3">
    <source>
        <dbReference type="Pfam" id="PF13194"/>
    </source>
</evidence>
<keyword evidence="1" id="KW-0472">Membrane</keyword>
<dbReference type="Proteomes" id="UP001595976">
    <property type="component" value="Unassembled WGS sequence"/>
</dbReference>
<feature type="transmembrane region" description="Helical" evidence="1">
    <location>
        <begin position="180"/>
        <end position="200"/>
    </location>
</feature>
<evidence type="ECO:0000313" key="4">
    <source>
        <dbReference type="EMBL" id="MFC5291747.1"/>
    </source>
</evidence>
<feature type="domain" description="MgtC/SapB/SrpB/YhiD N-terminal" evidence="2">
    <location>
        <begin position="10"/>
        <end position="136"/>
    </location>
</feature>
<feature type="transmembrane region" description="Helical" evidence="1">
    <location>
        <begin position="63"/>
        <end position="83"/>
    </location>
</feature>
<feature type="transmembrane region" description="Helical" evidence="1">
    <location>
        <begin position="38"/>
        <end position="57"/>
    </location>
</feature>
<feature type="transmembrane region" description="Helical" evidence="1">
    <location>
        <begin position="206"/>
        <end position="228"/>
    </location>
</feature>
<sequence>MDGDALLSRLAVSLSIGLLIGLERGWRTRNEEDHQRAAGLRTFALSGLIGGVAGALAQQFDSAAIIGLAFLGFAGAFAAFHWLEAQAERNYSATSVIAGMSTFLLGVLAVVGDVAAAVAGAVATAVLLALRDQLHRWVASLSWSEIRSGLTLLAMTFLLLPVLPNRPIDPWNAINPYEIWLLTILIAAVSFAGYVAVRVFGDRLGVLTAAVAGGLASSTATTATLAALARRRSEAAALLSGGVLLAGVVMIARVAIIATALSPSLLPHLQWPLLIGGGVLVLGAGLLLLQDSGATEQPELKITNPLELAPAIKMGALITAVMLISQLLQQSFGNAGIFATAAISGMADVDAISISMARMSLQTIEPKLAAQAILIAVGVNSLAKAVLAAWLGGYRLGVRVGAVSALGVAAGMAASLKLA</sequence>
<feature type="transmembrane region" description="Helical" evidence="1">
    <location>
        <begin position="368"/>
        <end position="390"/>
    </location>
</feature>
<name>A0ABW0EWT9_9HYPH</name>
<reference evidence="5" key="1">
    <citation type="journal article" date="2019" name="Int. J. Syst. Evol. Microbiol.">
        <title>The Global Catalogue of Microorganisms (GCM) 10K type strain sequencing project: providing services to taxonomists for standard genome sequencing and annotation.</title>
        <authorList>
            <consortium name="The Broad Institute Genomics Platform"/>
            <consortium name="The Broad Institute Genome Sequencing Center for Infectious Disease"/>
            <person name="Wu L."/>
            <person name="Ma J."/>
        </authorList>
    </citation>
    <scope>NUCLEOTIDE SEQUENCE [LARGE SCALE GENOMIC DNA]</scope>
    <source>
        <strain evidence="5">CGMCC 1.15643</strain>
    </source>
</reference>
<comment type="caution">
    <text evidence="4">The sequence shown here is derived from an EMBL/GenBank/DDBJ whole genome shotgun (WGS) entry which is preliminary data.</text>
</comment>
<keyword evidence="5" id="KW-1185">Reference proteome</keyword>
<proteinExistence type="predicted"/>
<feature type="domain" description="DUF4010" evidence="3">
    <location>
        <begin position="184"/>
        <end position="392"/>
    </location>
</feature>
<feature type="transmembrane region" description="Helical" evidence="1">
    <location>
        <begin position="103"/>
        <end position="130"/>
    </location>
</feature>
<feature type="transmembrane region" description="Helical" evidence="1">
    <location>
        <begin position="396"/>
        <end position="416"/>
    </location>
</feature>
<evidence type="ECO:0000313" key="5">
    <source>
        <dbReference type="Proteomes" id="UP001595976"/>
    </source>
</evidence>
<feature type="transmembrane region" description="Helical" evidence="1">
    <location>
        <begin position="335"/>
        <end position="356"/>
    </location>
</feature>
<protein>
    <submittedName>
        <fullName evidence="4">MgtC/SapB family protein</fullName>
    </submittedName>
</protein>
<feature type="transmembrane region" description="Helical" evidence="1">
    <location>
        <begin position="235"/>
        <end position="257"/>
    </location>
</feature>
<dbReference type="PANTHER" id="PTHR39084:SF1">
    <property type="entry name" value="DUF4010 DOMAIN-CONTAINING PROTEIN"/>
    <property type="match status" value="1"/>
</dbReference>
<feature type="transmembrane region" description="Helical" evidence="1">
    <location>
        <begin position="6"/>
        <end position="26"/>
    </location>
</feature>
<organism evidence="4 5">
    <name type="scientific">Bosea minatitlanensis</name>
    <dbReference type="NCBI Taxonomy" id="128782"/>
    <lineage>
        <taxon>Bacteria</taxon>
        <taxon>Pseudomonadati</taxon>
        <taxon>Pseudomonadota</taxon>
        <taxon>Alphaproteobacteria</taxon>
        <taxon>Hyphomicrobiales</taxon>
        <taxon>Boseaceae</taxon>
        <taxon>Bosea</taxon>
    </lineage>
</organism>
<keyword evidence="1" id="KW-0812">Transmembrane</keyword>
<feature type="transmembrane region" description="Helical" evidence="1">
    <location>
        <begin position="150"/>
        <end position="168"/>
    </location>
</feature>
<dbReference type="InterPro" id="IPR049177">
    <property type="entry name" value="MgtC_SapB_SrpB_YhiD_N"/>
</dbReference>
<feature type="transmembrane region" description="Helical" evidence="1">
    <location>
        <begin position="269"/>
        <end position="289"/>
    </location>
</feature>
<keyword evidence="1" id="KW-1133">Transmembrane helix</keyword>
<dbReference type="Pfam" id="PF13194">
    <property type="entry name" value="DUF4010"/>
    <property type="match status" value="1"/>
</dbReference>
<dbReference type="RefSeq" id="WP_260347788.1">
    <property type="nucleotide sequence ID" value="NZ_JAOAOS010000001.1"/>
</dbReference>
<dbReference type="PANTHER" id="PTHR39084">
    <property type="entry name" value="MEMBRANE PROTEIN-RELATED"/>
    <property type="match status" value="1"/>
</dbReference>
<dbReference type="InterPro" id="IPR025105">
    <property type="entry name" value="DUF4010"/>
</dbReference>
<gene>
    <name evidence="4" type="ORF">ACFPK2_01945</name>
</gene>
<evidence type="ECO:0000256" key="1">
    <source>
        <dbReference type="SAM" id="Phobius"/>
    </source>
</evidence>